<name>H7EL56_9SPIR</name>
<accession>H7EL56</accession>
<dbReference type="PATRIC" id="fig|907348.3.peg.1638"/>
<comment type="caution">
    <text evidence="1">The sequence shown here is derived from an EMBL/GenBank/DDBJ whole genome shotgun (WGS) entry which is preliminary data.</text>
</comment>
<sequence length="1205" mass="137155">MNDKMIQTAGNFQYSVNIAYDLHDAEKLRAFIPTFSSIELLEKIIASTEKTSTSRARILIGAYGKGKSHIVLTILSVLMGHEPFSDFSHLSKKLSEFPKVERLVKNYYESGKKLLPVLIGGSGAGLSQSFLVALKNALRENGLFDFMPETSYKAAVVAIRKWQREYPDVIKKFETLSETTADDFVCSLEDFDPEAYRKFEKIYPSLTAGSVFNPFLGFDVAELYESVAKELRRQKLFDGLYVVYDEFSKYLESNIESASVSDTKMLQDFAEKCCRSGENQLHLLLISHKEISNYIDKLPKQKTDGWRGISERFEHVLLNNNFSQVYEIISSVIQKDPVLWSEYQKNHSSEFARLEESYRNHPIFDGSEDSSAFYGCFPLHPVSMFVLPRLSERIAQNERTLFTFLSSAGKSTLSAFLEDFDERTFSLVTPDLIFDYFEPLFKKEVYSGEIHDTYILSSQILEKLEKSLTLERKIVKTLSLIYILAQFEKLKPLQEEIVRIYSLSYKNEEIEAALKNLIEKEFVVYLRQSNSFLKLKETSGVDIKKAVGDEIERQKRSFSLARALNEFNSESFFYPYRYNDEKEMTRFFAFRFVEESELSELGKIENEIFADGYIFAVLPKNAPSFDENEAENQTRKLVEKLKQISKKDARLVFVIQKKTVEIEDSIRLLSAVQSLKEKAAADEILSGEYQVILDDTREVAESFIRNFTHAEKKSAVFVQDGGTRTIKRRADFSELLSKICSSVFPDAPVINNEAINKSEITSIAHSSRKKILAGLLRSPLEENLGLSGSGQDVAMMRSCLLRTKIMRCRNEENSPEKRFFIDLDFTDDCFNLSRMVGEIKKFIDSCRGEKRNFEQLYKILLLPEHKIGARKGIIPIFIAAVMNERRKQLVLYSKGRQLPLNAETLSLVNENPGDFSLLYFNLDSSKIGYLAALKSTFSPKTENSGDSKNDAEIVALAMKNWYLSLPKYSRESKTEYSGFISALKNDSGAQELLFSEIPQAFASEKADSSLAEKVGLAKRKYDSQIPELKERLSRTVEKAFGNASSWCSSLNPKVFEEIFPDGTERFLRFFKNEDSESSIYIEEIARIATGLGIGDWSDDCEKRFEDRLVSWKNTAEGFSKKSSANSFEESGMAGGSGGNSYSVSFPSEGGKSVVRRFEKVAESPRARILYNKLTDALETMGYSMSEPEKRQVLMNVLQKMCGGEE</sequence>
<dbReference type="Proteomes" id="UP000003571">
    <property type="component" value="Unassembled WGS sequence"/>
</dbReference>
<dbReference type="EMBL" id="AGRW01000047">
    <property type="protein sequence ID" value="EIC01781.1"/>
    <property type="molecule type" value="Genomic_DNA"/>
</dbReference>
<dbReference type="AlphaFoldDB" id="H7EL56"/>
<protein>
    <submittedName>
        <fullName evidence="1">Uncharacterized protein</fullName>
    </submittedName>
</protein>
<evidence type="ECO:0000313" key="2">
    <source>
        <dbReference type="Proteomes" id="UP000003571"/>
    </source>
</evidence>
<dbReference type="eggNOG" id="COG1119">
    <property type="taxonomic scope" value="Bacteria"/>
</dbReference>
<gene>
    <name evidence="1" type="ORF">TresaDRAFT_1070</name>
</gene>
<keyword evidence="2" id="KW-1185">Reference proteome</keyword>
<proteinExistence type="predicted"/>
<dbReference type="STRING" id="907348.TresaDRAFT_1070"/>
<evidence type="ECO:0000313" key="1">
    <source>
        <dbReference type="EMBL" id="EIC01781.1"/>
    </source>
</evidence>
<organism evidence="1 2">
    <name type="scientific">Treponema saccharophilum DSM 2985</name>
    <dbReference type="NCBI Taxonomy" id="907348"/>
    <lineage>
        <taxon>Bacteria</taxon>
        <taxon>Pseudomonadati</taxon>
        <taxon>Spirochaetota</taxon>
        <taxon>Spirochaetia</taxon>
        <taxon>Spirochaetales</taxon>
        <taxon>Treponemataceae</taxon>
        <taxon>Treponema</taxon>
    </lineage>
</organism>
<reference evidence="1 2" key="1">
    <citation type="submission" date="2011-09" db="EMBL/GenBank/DDBJ databases">
        <title>The draft genome of Treponema saccharophilum DSM 2985.</title>
        <authorList>
            <consortium name="US DOE Joint Genome Institute (JGI-PGF)"/>
            <person name="Lucas S."/>
            <person name="Copeland A."/>
            <person name="Lapidus A."/>
            <person name="Glavina del Rio T."/>
            <person name="Dalin E."/>
            <person name="Tice H."/>
            <person name="Bruce D."/>
            <person name="Goodwin L."/>
            <person name="Pitluck S."/>
            <person name="Peters L."/>
            <person name="Kyrpides N."/>
            <person name="Mavromatis K."/>
            <person name="Ivanova N."/>
            <person name="Markowitz V."/>
            <person name="Cheng J.-F."/>
            <person name="Hugenholtz P."/>
            <person name="Woyke T."/>
            <person name="Wu D."/>
            <person name="Gronow S."/>
            <person name="Wellnitz S."/>
            <person name="Brambilla E."/>
            <person name="Klenk H.-P."/>
            <person name="Eisen J.A."/>
        </authorList>
    </citation>
    <scope>NUCLEOTIDE SEQUENCE [LARGE SCALE GENOMIC DNA]</scope>
    <source>
        <strain evidence="1 2">DSM 2985</strain>
    </source>
</reference>